<proteinExistence type="predicted"/>
<evidence type="ECO:0000259" key="3">
    <source>
        <dbReference type="Pfam" id="PF01108"/>
    </source>
</evidence>
<feature type="chain" id="PRO_5018571254" evidence="2">
    <location>
        <begin position="17"/>
        <end position="315"/>
    </location>
</feature>
<evidence type="ECO:0000256" key="1">
    <source>
        <dbReference type="SAM" id="Phobius"/>
    </source>
</evidence>
<dbReference type="Proteomes" id="UP000265000">
    <property type="component" value="Unplaced"/>
</dbReference>
<accession>A0A3Q2TTZ4</accession>
<keyword evidence="2" id="KW-0732">Signal</keyword>
<sequence>MGLWTLLLLHFHLAVCVCLPAPSNVSISSYNMEHILRFSPGPGTPPDALFTVQISNSRRQRWKTVAGCQELTAGQTCNLTEKLKDVWDLYTAQVRASRTNQTSQWTRSREFQPLTDTVLGPPDFSVSGCGNCLILQIRDSSWSRFDHNVQLKNLYWEVEFNVKRTRDGAEFRLKLPYEQKSVISHLQPGVEYCVSASFTSILNHNAVSSERHCAFTSPPPPRHTCKYLPVSVRNAAACWIYALCNVYEMLWESDLSPAWLSVLLVLGLVGGFSLVLVLVVCRVIFRNKVQKHQIPCMKFTSQPYSCLMTSLNEED</sequence>
<dbReference type="InterPro" id="IPR015373">
    <property type="entry name" value="Interferon/interleukin_rcp_dom"/>
</dbReference>
<keyword evidence="6" id="KW-1185">Reference proteome</keyword>
<evidence type="ECO:0000259" key="4">
    <source>
        <dbReference type="Pfam" id="PF09294"/>
    </source>
</evidence>
<evidence type="ECO:0000313" key="6">
    <source>
        <dbReference type="Proteomes" id="UP000265000"/>
    </source>
</evidence>
<feature type="signal peptide" evidence="2">
    <location>
        <begin position="1"/>
        <end position="16"/>
    </location>
</feature>
<dbReference type="STRING" id="8078.ENSFHEP00000020245"/>
<dbReference type="Pfam" id="PF09294">
    <property type="entry name" value="Interfer-bind"/>
    <property type="match status" value="1"/>
</dbReference>
<evidence type="ECO:0000313" key="5">
    <source>
        <dbReference type="Ensembl" id="ENSFHEP00000020245.1"/>
    </source>
</evidence>
<dbReference type="InterPro" id="IPR050650">
    <property type="entry name" value="Type-II_Cytokine-TF_Rcpt"/>
</dbReference>
<dbReference type="InterPro" id="IPR036116">
    <property type="entry name" value="FN3_sf"/>
</dbReference>
<reference evidence="5" key="2">
    <citation type="submission" date="2025-09" db="UniProtKB">
        <authorList>
            <consortium name="Ensembl"/>
        </authorList>
    </citation>
    <scope>IDENTIFICATION</scope>
</reference>
<keyword evidence="1" id="KW-0812">Transmembrane</keyword>
<dbReference type="Pfam" id="PF01108">
    <property type="entry name" value="Tissue_fac"/>
    <property type="match status" value="1"/>
</dbReference>
<feature type="domain" description="Interferon/interleukin receptor" evidence="4">
    <location>
        <begin position="117"/>
        <end position="216"/>
    </location>
</feature>
<dbReference type="GO" id="GO:0005886">
    <property type="term" value="C:plasma membrane"/>
    <property type="evidence" value="ECO:0007669"/>
    <property type="project" value="TreeGrafter"/>
</dbReference>
<protein>
    <submittedName>
        <fullName evidence="5">Interferon alpha/beta receptor 2</fullName>
    </submittedName>
</protein>
<evidence type="ECO:0000256" key="2">
    <source>
        <dbReference type="SAM" id="SignalP"/>
    </source>
</evidence>
<feature type="domain" description="Fibronectin type-III" evidence="3">
    <location>
        <begin position="3"/>
        <end position="105"/>
    </location>
</feature>
<dbReference type="Gene3D" id="2.60.40.10">
    <property type="entry name" value="Immunoglobulins"/>
    <property type="match status" value="1"/>
</dbReference>
<dbReference type="GO" id="GO:0004896">
    <property type="term" value="F:cytokine receptor activity"/>
    <property type="evidence" value="ECO:0007669"/>
    <property type="project" value="TreeGrafter"/>
</dbReference>
<dbReference type="InterPro" id="IPR003961">
    <property type="entry name" value="FN3_dom"/>
</dbReference>
<dbReference type="AlphaFoldDB" id="A0A3Q2TTZ4"/>
<organism evidence="5 6">
    <name type="scientific">Fundulus heteroclitus</name>
    <name type="common">Killifish</name>
    <name type="synonym">Mummichog</name>
    <dbReference type="NCBI Taxonomy" id="8078"/>
    <lineage>
        <taxon>Eukaryota</taxon>
        <taxon>Metazoa</taxon>
        <taxon>Chordata</taxon>
        <taxon>Craniata</taxon>
        <taxon>Vertebrata</taxon>
        <taxon>Euteleostomi</taxon>
        <taxon>Actinopterygii</taxon>
        <taxon>Neopterygii</taxon>
        <taxon>Teleostei</taxon>
        <taxon>Neoteleostei</taxon>
        <taxon>Acanthomorphata</taxon>
        <taxon>Ovalentaria</taxon>
        <taxon>Atherinomorphae</taxon>
        <taxon>Cyprinodontiformes</taxon>
        <taxon>Fundulidae</taxon>
        <taxon>Fundulus</taxon>
    </lineage>
</organism>
<dbReference type="GeneTree" id="ENSGT00940000157314"/>
<keyword evidence="1" id="KW-0472">Membrane</keyword>
<feature type="transmembrane region" description="Helical" evidence="1">
    <location>
        <begin position="258"/>
        <end position="285"/>
    </location>
</feature>
<dbReference type="PANTHER" id="PTHR20859:SF53">
    <property type="entry name" value="INTERLEUKIN-22 RECEPTOR SUBUNIT ALPHA-1"/>
    <property type="match status" value="1"/>
</dbReference>
<dbReference type="PANTHER" id="PTHR20859">
    <property type="entry name" value="INTERFERON/INTERLEUKIN RECEPTOR"/>
    <property type="match status" value="1"/>
</dbReference>
<reference evidence="5" key="1">
    <citation type="submission" date="2025-08" db="UniProtKB">
        <authorList>
            <consortium name="Ensembl"/>
        </authorList>
    </citation>
    <scope>IDENTIFICATION</scope>
</reference>
<dbReference type="SUPFAM" id="SSF49265">
    <property type="entry name" value="Fibronectin type III"/>
    <property type="match status" value="2"/>
</dbReference>
<dbReference type="Ensembl" id="ENSFHET00000029709.1">
    <property type="protein sequence ID" value="ENSFHEP00000020245.1"/>
    <property type="gene ID" value="ENSFHEG00000022167.1"/>
</dbReference>
<name>A0A3Q2TTZ4_FUNHE</name>
<keyword evidence="1" id="KW-1133">Transmembrane helix</keyword>
<dbReference type="InterPro" id="IPR013783">
    <property type="entry name" value="Ig-like_fold"/>
</dbReference>